<name>A0ABN1IYF8_9GAMM</name>
<dbReference type="EMBL" id="BAAAEU010000025">
    <property type="protein sequence ID" value="GAA0723643.1"/>
    <property type="molecule type" value="Genomic_DNA"/>
</dbReference>
<evidence type="ECO:0000259" key="5">
    <source>
        <dbReference type="Pfam" id="PF00884"/>
    </source>
</evidence>
<dbReference type="RefSeq" id="WP_343793736.1">
    <property type="nucleotide sequence ID" value="NZ_BAAAEU010000025.1"/>
</dbReference>
<dbReference type="PANTHER" id="PTHR43108:SF8">
    <property type="entry name" value="SD21168P"/>
    <property type="match status" value="1"/>
</dbReference>
<dbReference type="PANTHER" id="PTHR43108">
    <property type="entry name" value="N-ACETYLGLUCOSAMINE-6-SULFATASE FAMILY MEMBER"/>
    <property type="match status" value="1"/>
</dbReference>
<evidence type="ECO:0000256" key="1">
    <source>
        <dbReference type="ARBA" id="ARBA00008779"/>
    </source>
</evidence>
<evidence type="ECO:0000313" key="7">
    <source>
        <dbReference type="Proteomes" id="UP001501523"/>
    </source>
</evidence>
<proteinExistence type="inferred from homology"/>
<protein>
    <submittedName>
        <fullName evidence="6">Sulfatase</fullName>
    </submittedName>
</protein>
<dbReference type="Gene3D" id="3.40.720.10">
    <property type="entry name" value="Alkaline Phosphatase, subunit A"/>
    <property type="match status" value="1"/>
</dbReference>
<dbReference type="InterPro" id="IPR024607">
    <property type="entry name" value="Sulfatase_CS"/>
</dbReference>
<evidence type="ECO:0000313" key="6">
    <source>
        <dbReference type="EMBL" id="GAA0723643.1"/>
    </source>
</evidence>
<gene>
    <name evidence="6" type="ORF">GCM10009105_35830</name>
</gene>
<dbReference type="InterPro" id="IPR000917">
    <property type="entry name" value="Sulfatase_N"/>
</dbReference>
<keyword evidence="7" id="KW-1185">Reference proteome</keyword>
<dbReference type="PROSITE" id="PS00523">
    <property type="entry name" value="SULFATASE_1"/>
    <property type="match status" value="1"/>
</dbReference>
<comment type="similarity">
    <text evidence="1">Belongs to the sulfatase family.</text>
</comment>
<evidence type="ECO:0000256" key="3">
    <source>
        <dbReference type="ARBA" id="ARBA00022801"/>
    </source>
</evidence>
<dbReference type="InterPro" id="IPR017850">
    <property type="entry name" value="Alkaline_phosphatase_core_sf"/>
</dbReference>
<dbReference type="CDD" id="cd16147">
    <property type="entry name" value="G6S"/>
    <property type="match status" value="1"/>
</dbReference>
<sequence>MLLASSFVSAATRPNFVVLMADDLDNATLQRARDLGLMPNFDAVLQAGGLRFDESFVSDPLCCPSRATFLTGQYPHNHGVLNITYNSTTPEGSFAAFDDREAINVWLQRAGYHTGLIGKFLNGYGYVPPRNCPACDRMHYVPPGWNDWQGMPDYGELNGSAGVGYAGAYCMYNYSINVNGTLATYHSATSDYQTDVIAQRAGAFVDHAATLGQPFFLYLAPLVPHYELCLPANDSFERDVRGPPRHANTLPSSVQLDPFKPSFDEADVSDKPFWFATQYPSLTTTKIDNLNRQYRHRIEALRALDDMIGVLKQHLVSSGTWDNTLLIFTSDNGWLYGEHRTVGKVLAYEESIRVPLLLRGPGIPANTARNAMVLNNDLAPTLAALGGATPGLTCDGRSLAPLFTADNPPDWRRRFLVEHYRDAGSAPVSFADYLAVRTATTETSASGAQRTLVDWRYQGHPYGVEHYNLVNDPYQLNSLTASSGADAAERAALNTSLALLRHCGKPGYPSCGYAEFTTDEIFLDGFE</sequence>
<dbReference type="Pfam" id="PF00884">
    <property type="entry name" value="Sulfatase"/>
    <property type="match status" value="1"/>
</dbReference>
<organism evidence="6 7">
    <name type="scientific">Dokdonella soli</name>
    <dbReference type="NCBI Taxonomy" id="529810"/>
    <lineage>
        <taxon>Bacteria</taxon>
        <taxon>Pseudomonadati</taxon>
        <taxon>Pseudomonadota</taxon>
        <taxon>Gammaproteobacteria</taxon>
        <taxon>Lysobacterales</taxon>
        <taxon>Rhodanobacteraceae</taxon>
        <taxon>Dokdonella</taxon>
    </lineage>
</organism>
<dbReference type="SUPFAM" id="SSF53649">
    <property type="entry name" value="Alkaline phosphatase-like"/>
    <property type="match status" value="1"/>
</dbReference>
<feature type="domain" description="Sulfatase N-terminal" evidence="5">
    <location>
        <begin position="14"/>
        <end position="387"/>
    </location>
</feature>
<comment type="caution">
    <text evidence="6">The sequence shown here is derived from an EMBL/GenBank/DDBJ whole genome shotgun (WGS) entry which is preliminary data.</text>
</comment>
<keyword evidence="4" id="KW-0325">Glycoprotein</keyword>
<reference evidence="6 7" key="1">
    <citation type="journal article" date="2019" name="Int. J. Syst. Evol. Microbiol.">
        <title>The Global Catalogue of Microorganisms (GCM) 10K type strain sequencing project: providing services to taxonomists for standard genome sequencing and annotation.</title>
        <authorList>
            <consortium name="The Broad Institute Genomics Platform"/>
            <consortium name="The Broad Institute Genome Sequencing Center for Infectious Disease"/>
            <person name="Wu L."/>
            <person name="Ma J."/>
        </authorList>
    </citation>
    <scope>NUCLEOTIDE SEQUENCE [LARGE SCALE GENOMIC DNA]</scope>
    <source>
        <strain evidence="6 7">JCM 15421</strain>
    </source>
</reference>
<keyword evidence="3" id="KW-0378">Hydrolase</keyword>
<evidence type="ECO:0000256" key="4">
    <source>
        <dbReference type="ARBA" id="ARBA00023180"/>
    </source>
</evidence>
<dbReference type="Proteomes" id="UP001501523">
    <property type="component" value="Unassembled WGS sequence"/>
</dbReference>
<evidence type="ECO:0000256" key="2">
    <source>
        <dbReference type="ARBA" id="ARBA00022729"/>
    </source>
</evidence>
<accession>A0ABN1IYF8</accession>
<keyword evidence="2" id="KW-0732">Signal</keyword>